<feature type="signal peptide" evidence="1">
    <location>
        <begin position="1"/>
        <end position="18"/>
    </location>
</feature>
<dbReference type="Proteomes" id="UP000245507">
    <property type="component" value="Unassembled WGS sequence"/>
</dbReference>
<comment type="caution">
    <text evidence="2">The sequence shown here is derived from an EMBL/GenBank/DDBJ whole genome shotgun (WGS) entry which is preliminary data.</text>
</comment>
<evidence type="ECO:0000313" key="3">
    <source>
        <dbReference type="Proteomes" id="UP000245507"/>
    </source>
</evidence>
<dbReference type="PROSITE" id="PS51257">
    <property type="entry name" value="PROKAR_LIPOPROTEIN"/>
    <property type="match status" value="1"/>
</dbReference>
<accession>A0A316THT0</accession>
<keyword evidence="3" id="KW-1185">Reference proteome</keyword>
<evidence type="ECO:0000313" key="2">
    <source>
        <dbReference type="EMBL" id="PWN03970.1"/>
    </source>
</evidence>
<dbReference type="OrthoDB" id="3789506at2"/>
<evidence type="ECO:0000256" key="1">
    <source>
        <dbReference type="SAM" id="SignalP"/>
    </source>
</evidence>
<name>A0A316THT0_9ACTN</name>
<dbReference type="RefSeq" id="WP_109693058.1">
    <property type="nucleotide sequence ID" value="NZ_QGDD01000002.1"/>
</dbReference>
<gene>
    <name evidence="2" type="ORF">DJ010_07945</name>
</gene>
<keyword evidence="1" id="KW-0732">Signal</keyword>
<sequence length="155" mass="17035">MKRTALAALFVWPLLLTACGDGGDDSDKDDSGDDTSEESLPPEEAAIKEALVAAFFSDSCDLLTEDYLVDKALLAETPEKACEEYQRYWVEPAYDEDEVLVSDIKVNGDVATAVVGSEYINIETTYELMKVDGTWLISCEDFTCDHLDEPSAEVS</sequence>
<dbReference type="EMBL" id="QGDD01000002">
    <property type="protein sequence ID" value="PWN03970.1"/>
    <property type="molecule type" value="Genomic_DNA"/>
</dbReference>
<reference evidence="2 3" key="1">
    <citation type="submission" date="2018-05" db="EMBL/GenBank/DDBJ databases">
        <title>Nocardioides silvaticus genome.</title>
        <authorList>
            <person name="Li C."/>
            <person name="Wang G."/>
        </authorList>
    </citation>
    <scope>NUCLEOTIDE SEQUENCE [LARGE SCALE GENOMIC DNA]</scope>
    <source>
        <strain evidence="2 3">CCTCC AB 2018079</strain>
    </source>
</reference>
<dbReference type="AlphaFoldDB" id="A0A316THT0"/>
<proteinExistence type="predicted"/>
<protein>
    <recommendedName>
        <fullName evidence="4">DUF4878 domain-containing protein</fullName>
    </recommendedName>
</protein>
<feature type="chain" id="PRO_5039672773" description="DUF4878 domain-containing protein" evidence="1">
    <location>
        <begin position="19"/>
        <end position="155"/>
    </location>
</feature>
<evidence type="ECO:0008006" key="4">
    <source>
        <dbReference type="Google" id="ProtNLM"/>
    </source>
</evidence>
<organism evidence="2 3">
    <name type="scientific">Nocardioides silvaticus</name>
    <dbReference type="NCBI Taxonomy" id="2201891"/>
    <lineage>
        <taxon>Bacteria</taxon>
        <taxon>Bacillati</taxon>
        <taxon>Actinomycetota</taxon>
        <taxon>Actinomycetes</taxon>
        <taxon>Propionibacteriales</taxon>
        <taxon>Nocardioidaceae</taxon>
        <taxon>Nocardioides</taxon>
    </lineage>
</organism>